<keyword evidence="2" id="KW-1133">Transmembrane helix</keyword>
<evidence type="ECO:0000256" key="2">
    <source>
        <dbReference type="SAM" id="Phobius"/>
    </source>
</evidence>
<feature type="transmembrane region" description="Helical" evidence="2">
    <location>
        <begin position="36"/>
        <end position="57"/>
    </location>
</feature>
<proteinExistence type="evidence at transcript level"/>
<feature type="compositionally biased region" description="Polar residues" evidence="1">
    <location>
        <begin position="340"/>
        <end position="350"/>
    </location>
</feature>
<feature type="domain" description="Rhodopsin" evidence="3">
    <location>
        <begin position="55"/>
        <end position="288"/>
    </location>
</feature>
<accession>A0A109WKM9</accession>
<feature type="transmembrane region" description="Helical" evidence="2">
    <location>
        <begin position="269"/>
        <end position="288"/>
    </location>
</feature>
<feature type="transmembrane region" description="Helical" evidence="2">
    <location>
        <begin position="69"/>
        <end position="91"/>
    </location>
</feature>
<name>A0A109WKM9_9PEZI</name>
<feature type="transmembrane region" description="Helical" evidence="2">
    <location>
        <begin position="192"/>
        <end position="214"/>
    </location>
</feature>
<evidence type="ECO:0000259" key="3">
    <source>
        <dbReference type="Pfam" id="PF20684"/>
    </source>
</evidence>
<feature type="region of interest" description="Disordered" evidence="1">
    <location>
        <begin position="318"/>
        <end position="372"/>
    </location>
</feature>
<evidence type="ECO:0000313" key="4">
    <source>
        <dbReference type="EMBL" id="ALM31994.1"/>
    </source>
</evidence>
<feature type="compositionally biased region" description="Basic and acidic residues" evidence="1">
    <location>
        <begin position="353"/>
        <end position="372"/>
    </location>
</feature>
<feature type="transmembrane region" description="Helical" evidence="2">
    <location>
        <begin position="121"/>
        <end position="141"/>
    </location>
</feature>
<protein>
    <submittedName>
        <fullName evidence="4">Decarboxylase_GME8092</fullName>
    </submittedName>
</protein>
<feature type="transmembrane region" description="Helical" evidence="2">
    <location>
        <begin position="226"/>
        <end position="249"/>
    </location>
</feature>
<keyword evidence="2" id="KW-0472">Membrane</keyword>
<keyword evidence="2" id="KW-0812">Transmembrane</keyword>
<dbReference type="InterPro" id="IPR049326">
    <property type="entry name" value="Rhodopsin_dom_fungi"/>
</dbReference>
<dbReference type="AlphaFoldDB" id="A0A109WKM9"/>
<dbReference type="EMBL" id="KP644195">
    <property type="protein sequence ID" value="ALM31994.1"/>
    <property type="molecule type" value="mRNA"/>
</dbReference>
<organism evidence="4">
    <name type="scientific">Daldinia eschscholzii IFB-TL01</name>
    <dbReference type="NCBI Taxonomy" id="1169046"/>
    <lineage>
        <taxon>Eukaryota</taxon>
        <taxon>Fungi</taxon>
        <taxon>Dikarya</taxon>
        <taxon>Ascomycota</taxon>
        <taxon>Pezizomycotina</taxon>
        <taxon>Sordariomycetes</taxon>
        <taxon>Xylariomycetidae</taxon>
        <taxon>Xylariales</taxon>
        <taxon>Hypoxylaceae</taxon>
        <taxon>Daldinia</taxon>
    </lineage>
</organism>
<dbReference type="PANTHER" id="PTHR38794">
    <property type="entry name" value="INTEGRAL MEMBRANE PROTEIN"/>
    <property type="match status" value="1"/>
</dbReference>
<feature type="region of interest" description="Disordered" evidence="1">
    <location>
        <begin position="1"/>
        <end position="26"/>
    </location>
</feature>
<feature type="transmembrane region" description="Helical" evidence="2">
    <location>
        <begin position="153"/>
        <end position="172"/>
    </location>
</feature>
<evidence type="ECO:0000256" key="1">
    <source>
        <dbReference type="SAM" id="MobiDB-lite"/>
    </source>
</evidence>
<reference evidence="4" key="1">
    <citation type="submission" date="2015-01" db="EMBL/GenBank/DDBJ databases">
        <title>Decarboxylase from Daldinia eschscholzii IFB-TL01.</title>
        <authorList>
            <person name="Wang G."/>
            <person name="Tan R.X."/>
        </authorList>
    </citation>
    <scope>NUCLEOTIDE SEQUENCE</scope>
    <source>
        <strain evidence="4">IFB-TL01</strain>
    </source>
</reference>
<dbReference type="Pfam" id="PF20684">
    <property type="entry name" value="Fung_rhodopsin"/>
    <property type="match status" value="1"/>
</dbReference>
<dbReference type="PANTHER" id="PTHR38794:SF1">
    <property type="entry name" value="INTEGRAL MEMBRANE PROTEIN"/>
    <property type="match status" value="1"/>
</dbReference>
<sequence>MPLVFRRASADDALSPSPSPSSSNGIVVTDTDMNPIIQMITWLLIALTSLMLCFRFLTKFFLKTNQRFGWEEALIALAFVAGLGESVTFLVPEGKIFGKSQSLINDDELRAGLKVQYAGQLLYILALGLAKLSVCIGLSALSPETGHRRLTSVFVVTVIIWSLVAFIGTAFQCGSRGPWESEDSNCIDRIAFLEYVDITNILTDASLIALPAIVIYPLKLSARTRIIALSFFSVRIFAIAATVCQLIYLPRLAEDDFTLRGFPYYLSMQFVQFASISAACAAYFWPFLRSLRSGFISANNRSLNSDFALAKLRATPPSGANTSDLGSGGSSQNRDRSNYIKITTDNTVTTAARPHEPRQQEHFGSERYLRDW</sequence>